<dbReference type="OrthoDB" id="10006996at2759"/>
<dbReference type="InterPro" id="IPR013783">
    <property type="entry name" value="Ig-like_fold"/>
</dbReference>
<dbReference type="AlphaFoldDB" id="A0A6L2PJT9"/>
<evidence type="ECO:0000313" key="2">
    <source>
        <dbReference type="EMBL" id="GFG32664.1"/>
    </source>
</evidence>
<proteinExistence type="predicted"/>
<evidence type="ECO:0000313" key="3">
    <source>
        <dbReference type="Proteomes" id="UP000502823"/>
    </source>
</evidence>
<dbReference type="EMBL" id="BLKM01011269">
    <property type="protein sequence ID" value="GFG32664.1"/>
    <property type="molecule type" value="Genomic_DNA"/>
</dbReference>
<reference evidence="3" key="1">
    <citation type="submission" date="2020-01" db="EMBL/GenBank/DDBJ databases">
        <title>Draft genome sequence of the Termite Coptotermes fromosanus.</title>
        <authorList>
            <person name="Itakura S."/>
            <person name="Yosikawa Y."/>
            <person name="Umezawa K."/>
        </authorList>
    </citation>
    <scope>NUCLEOTIDE SEQUENCE [LARGE SCALE GENOMIC DNA]</scope>
</reference>
<name>A0A6L2PJT9_COPFO</name>
<feature type="non-terminal residue" evidence="2">
    <location>
        <position position="76"/>
    </location>
</feature>
<dbReference type="InterPro" id="IPR007110">
    <property type="entry name" value="Ig-like_dom"/>
</dbReference>
<protein>
    <recommendedName>
        <fullName evidence="1">Ig-like domain-containing protein</fullName>
    </recommendedName>
</protein>
<dbReference type="Proteomes" id="UP000502823">
    <property type="component" value="Unassembled WGS sequence"/>
</dbReference>
<dbReference type="Gene3D" id="2.60.40.10">
    <property type="entry name" value="Immunoglobulins"/>
    <property type="match status" value="1"/>
</dbReference>
<dbReference type="PROSITE" id="PS50835">
    <property type="entry name" value="IG_LIKE"/>
    <property type="match status" value="1"/>
</dbReference>
<comment type="caution">
    <text evidence="2">The sequence shown here is derived from an EMBL/GenBank/DDBJ whole genome shotgun (WGS) entry which is preliminary data.</text>
</comment>
<organism evidence="2 3">
    <name type="scientific">Coptotermes formosanus</name>
    <name type="common">Formosan subterranean termite</name>
    <dbReference type="NCBI Taxonomy" id="36987"/>
    <lineage>
        <taxon>Eukaryota</taxon>
        <taxon>Metazoa</taxon>
        <taxon>Ecdysozoa</taxon>
        <taxon>Arthropoda</taxon>
        <taxon>Hexapoda</taxon>
        <taxon>Insecta</taxon>
        <taxon>Pterygota</taxon>
        <taxon>Neoptera</taxon>
        <taxon>Polyneoptera</taxon>
        <taxon>Dictyoptera</taxon>
        <taxon>Blattodea</taxon>
        <taxon>Blattoidea</taxon>
        <taxon>Termitoidae</taxon>
        <taxon>Rhinotermitidae</taxon>
        <taxon>Coptotermes</taxon>
    </lineage>
</organism>
<feature type="domain" description="Ig-like" evidence="1">
    <location>
        <begin position="1"/>
        <end position="74"/>
    </location>
</feature>
<dbReference type="SUPFAM" id="SSF48726">
    <property type="entry name" value="Immunoglobulin"/>
    <property type="match status" value="1"/>
</dbReference>
<dbReference type="InterPro" id="IPR036179">
    <property type="entry name" value="Ig-like_dom_sf"/>
</dbReference>
<accession>A0A6L2PJT9</accession>
<dbReference type="PANTHER" id="PTHR23278:SF25">
    <property type="entry name" value="GH14967P"/>
    <property type="match status" value="1"/>
</dbReference>
<keyword evidence="3" id="KW-1185">Reference proteome</keyword>
<dbReference type="PANTHER" id="PTHR23278">
    <property type="entry name" value="SIDESTEP PROTEIN"/>
    <property type="match status" value="1"/>
</dbReference>
<sequence>MENVCCSVDTREHGFRTAERWSDENVFANRADFMPEKHPAELGVDNIRKEDAGIYRCRVDFKVAQTRNSKVNLTVV</sequence>
<evidence type="ECO:0000259" key="1">
    <source>
        <dbReference type="PROSITE" id="PS50835"/>
    </source>
</evidence>
<dbReference type="InParanoid" id="A0A6L2PJT9"/>
<gene>
    <name evidence="2" type="ORF">Cfor_12766</name>
</gene>